<accession>A0ABW6WEV3</accession>
<evidence type="ECO:0000313" key="4">
    <source>
        <dbReference type="Proteomes" id="UP001602245"/>
    </source>
</evidence>
<proteinExistence type="predicted"/>
<sequence>MPSHAERRPVGRHRQELLHRHRAPRTLVPIERGRTVALTATLGAALVTGVAGGSAAAAATHQSAPALPSATLQHSSDLQATGPAPSVPATTGVAFAPALRPAGASDGVRLKERPKPPTATVTTPGEAATGGAAWVNPNPTARVTSCFGPRWGRMHEGVDLAATDGTPIVAAGAGIVVRAGVAEGYGNAILIDHGNGYLTHYGHLSVIGVTVGQHVAAGQPIGNEGSTGHTTGPHLHFEVHRGYYQNPIEPTEWMHEHGVDIPGCVPLT</sequence>
<dbReference type="EMBL" id="JBIAZU010000003">
    <property type="protein sequence ID" value="MFF5291573.1"/>
    <property type="molecule type" value="Genomic_DNA"/>
</dbReference>
<dbReference type="CDD" id="cd12797">
    <property type="entry name" value="M23_peptidase"/>
    <property type="match status" value="1"/>
</dbReference>
<dbReference type="PANTHER" id="PTHR21666:SF270">
    <property type="entry name" value="MUREIN HYDROLASE ACTIVATOR ENVC"/>
    <property type="match status" value="1"/>
</dbReference>
<feature type="region of interest" description="Disordered" evidence="1">
    <location>
        <begin position="67"/>
        <end position="91"/>
    </location>
</feature>
<evidence type="ECO:0000259" key="2">
    <source>
        <dbReference type="Pfam" id="PF01551"/>
    </source>
</evidence>
<dbReference type="RefSeq" id="WP_020515414.1">
    <property type="nucleotide sequence ID" value="NZ_JBIAZU010000003.1"/>
</dbReference>
<dbReference type="Proteomes" id="UP001602245">
    <property type="component" value="Unassembled WGS sequence"/>
</dbReference>
<dbReference type="PANTHER" id="PTHR21666">
    <property type="entry name" value="PEPTIDASE-RELATED"/>
    <property type="match status" value="1"/>
</dbReference>
<protein>
    <submittedName>
        <fullName evidence="3">M23 family metallopeptidase</fullName>
        <ecNumber evidence="3">3.4.24.-</ecNumber>
    </submittedName>
</protein>
<dbReference type="InterPro" id="IPR050570">
    <property type="entry name" value="Cell_wall_metabolism_enzyme"/>
</dbReference>
<feature type="region of interest" description="Disordered" evidence="1">
    <location>
        <begin position="104"/>
        <end position="132"/>
    </location>
</feature>
<dbReference type="SUPFAM" id="SSF51261">
    <property type="entry name" value="Duplicated hybrid motif"/>
    <property type="match status" value="1"/>
</dbReference>
<dbReference type="InterPro" id="IPR011055">
    <property type="entry name" value="Dup_hybrid_motif"/>
</dbReference>
<feature type="compositionally biased region" description="Low complexity" evidence="1">
    <location>
        <begin position="118"/>
        <end position="132"/>
    </location>
</feature>
<feature type="domain" description="M23ase beta-sheet core" evidence="2">
    <location>
        <begin position="153"/>
        <end position="246"/>
    </location>
</feature>
<reference evidence="3 4" key="1">
    <citation type="submission" date="2024-10" db="EMBL/GenBank/DDBJ databases">
        <title>The Natural Products Discovery Center: Release of the First 8490 Sequenced Strains for Exploring Actinobacteria Biosynthetic Diversity.</title>
        <authorList>
            <person name="Kalkreuter E."/>
            <person name="Kautsar S.A."/>
            <person name="Yang D."/>
            <person name="Bader C.D."/>
            <person name="Teijaro C.N."/>
            <person name="Fluegel L."/>
            <person name="Davis C.M."/>
            <person name="Simpson J.R."/>
            <person name="Lauterbach L."/>
            <person name="Steele A.D."/>
            <person name="Gui C."/>
            <person name="Meng S."/>
            <person name="Li G."/>
            <person name="Viehrig K."/>
            <person name="Ye F."/>
            <person name="Su P."/>
            <person name="Kiefer A.F."/>
            <person name="Nichols A."/>
            <person name="Cepeda A.J."/>
            <person name="Yan W."/>
            <person name="Fan B."/>
            <person name="Jiang Y."/>
            <person name="Adhikari A."/>
            <person name="Zheng C.-J."/>
            <person name="Schuster L."/>
            <person name="Cowan T.M."/>
            <person name="Smanski M.J."/>
            <person name="Chevrette M.G."/>
            <person name="De Carvalho L.P.S."/>
            <person name="Shen B."/>
        </authorList>
    </citation>
    <scope>NUCLEOTIDE SEQUENCE [LARGE SCALE GENOMIC DNA]</scope>
    <source>
        <strain evidence="3 4">NPDC000087</strain>
    </source>
</reference>
<dbReference type="InterPro" id="IPR016047">
    <property type="entry name" value="M23ase_b-sheet_dom"/>
</dbReference>
<evidence type="ECO:0000256" key="1">
    <source>
        <dbReference type="SAM" id="MobiDB-lite"/>
    </source>
</evidence>
<dbReference type="Pfam" id="PF01551">
    <property type="entry name" value="Peptidase_M23"/>
    <property type="match status" value="1"/>
</dbReference>
<keyword evidence="4" id="KW-1185">Reference proteome</keyword>
<name>A0ABW6WEV3_9ACTN</name>
<dbReference type="EC" id="3.4.24.-" evidence="3"/>
<dbReference type="Gene3D" id="2.70.70.10">
    <property type="entry name" value="Glucose Permease (Domain IIA)"/>
    <property type="match status" value="1"/>
</dbReference>
<feature type="compositionally biased region" description="Polar residues" evidence="1">
    <location>
        <begin position="70"/>
        <end position="79"/>
    </location>
</feature>
<evidence type="ECO:0000313" key="3">
    <source>
        <dbReference type="EMBL" id="MFF5291573.1"/>
    </source>
</evidence>
<keyword evidence="3" id="KW-0378">Hydrolase</keyword>
<dbReference type="GO" id="GO:0016787">
    <property type="term" value="F:hydrolase activity"/>
    <property type="evidence" value="ECO:0007669"/>
    <property type="project" value="UniProtKB-KW"/>
</dbReference>
<gene>
    <name evidence="3" type="ORF">ACFY35_19190</name>
</gene>
<comment type="caution">
    <text evidence="3">The sequence shown here is derived from an EMBL/GenBank/DDBJ whole genome shotgun (WGS) entry which is preliminary data.</text>
</comment>
<organism evidence="3 4">
    <name type="scientific">Paractinoplanes globisporus</name>
    <dbReference type="NCBI Taxonomy" id="113565"/>
    <lineage>
        <taxon>Bacteria</taxon>
        <taxon>Bacillati</taxon>
        <taxon>Actinomycetota</taxon>
        <taxon>Actinomycetes</taxon>
        <taxon>Micromonosporales</taxon>
        <taxon>Micromonosporaceae</taxon>
        <taxon>Paractinoplanes</taxon>
    </lineage>
</organism>